<keyword evidence="1" id="KW-0472">Membrane</keyword>
<feature type="transmembrane region" description="Helical" evidence="1">
    <location>
        <begin position="130"/>
        <end position="148"/>
    </location>
</feature>
<evidence type="ECO:0000313" key="4">
    <source>
        <dbReference type="Proteomes" id="UP001232063"/>
    </source>
</evidence>
<keyword evidence="4" id="KW-1185">Reference proteome</keyword>
<dbReference type="GO" id="GO:0016747">
    <property type="term" value="F:acyltransferase activity, transferring groups other than amino-acyl groups"/>
    <property type="evidence" value="ECO:0007669"/>
    <property type="project" value="InterPro"/>
</dbReference>
<feature type="transmembrane region" description="Helical" evidence="1">
    <location>
        <begin position="38"/>
        <end position="58"/>
    </location>
</feature>
<keyword evidence="1" id="KW-0812">Transmembrane</keyword>
<name>A0AAE3UHN6_9BACT</name>
<reference evidence="3" key="1">
    <citation type="submission" date="2023-05" db="EMBL/GenBank/DDBJ databases">
        <authorList>
            <person name="Zhang X."/>
        </authorList>
    </citation>
    <scope>NUCLEOTIDE SEQUENCE</scope>
    <source>
        <strain evidence="3">BD1B2-1</strain>
    </source>
</reference>
<dbReference type="EC" id="2.3.-.-" evidence="3"/>
<dbReference type="InterPro" id="IPR002656">
    <property type="entry name" value="Acyl_transf_3_dom"/>
</dbReference>
<proteinExistence type="predicted"/>
<feature type="transmembrane region" description="Helical" evidence="1">
    <location>
        <begin position="213"/>
        <end position="231"/>
    </location>
</feature>
<dbReference type="EMBL" id="JASJOU010000020">
    <property type="protein sequence ID" value="MDJ1506188.1"/>
    <property type="molecule type" value="Genomic_DNA"/>
</dbReference>
<feature type="transmembrane region" description="Helical" evidence="1">
    <location>
        <begin position="307"/>
        <end position="329"/>
    </location>
</feature>
<sequence length="353" mass="40758">MQKKRYVELDALRGLAAVLVVFFHFTMGRKEALSGFELGVTGVDLFFIISGFVIFMSVDKMATARKFVIGRFSRLYPTYWTCVTLTFLLVLLSEYILSRKTIGLYPIWQYATNMTMFQYYLGVPDLDGPYWTMIIEMVFYVVILVLFISNQLKNVEWWGIGGLALVVIYDYVLVSFCPNVYHILDVWFPLINHLPLFYAGILFFRISTEKTSYIRRYTLIVLCCIIQIGLYDNGGQSRLFISHAQYSTMLLMYFALFIAFIHGKLRFIVNPITLYLGTISYALYLIHQYLGVHMLIPGLTLWLGMNFWIAILISLIVCILIAGFITTYIEAPIRVRIKEVLSSGKFKAIQVKV</sequence>
<keyword evidence="3" id="KW-0808">Transferase</keyword>
<protein>
    <submittedName>
        <fullName evidence="3">Acyltransferase</fullName>
        <ecNumber evidence="3">2.3.-.-</ecNumber>
    </submittedName>
</protein>
<keyword evidence="3" id="KW-0012">Acyltransferase</keyword>
<feature type="domain" description="Acyltransferase 3" evidence="2">
    <location>
        <begin position="7"/>
        <end position="322"/>
    </location>
</feature>
<dbReference type="GO" id="GO:0016020">
    <property type="term" value="C:membrane"/>
    <property type="evidence" value="ECO:0007669"/>
    <property type="project" value="TreeGrafter"/>
</dbReference>
<dbReference type="PANTHER" id="PTHR23028:SF53">
    <property type="entry name" value="ACYL_TRANSF_3 DOMAIN-CONTAINING PROTEIN"/>
    <property type="match status" value="1"/>
</dbReference>
<feature type="transmembrane region" description="Helical" evidence="1">
    <location>
        <begin position="268"/>
        <end position="287"/>
    </location>
</feature>
<dbReference type="RefSeq" id="WP_314518984.1">
    <property type="nucleotide sequence ID" value="NZ_JASJOU010000020.1"/>
</dbReference>
<feature type="transmembrane region" description="Helical" evidence="1">
    <location>
        <begin position="79"/>
        <end position="97"/>
    </location>
</feature>
<feature type="transmembrane region" description="Helical" evidence="1">
    <location>
        <begin position="155"/>
        <end position="174"/>
    </location>
</feature>
<evidence type="ECO:0000256" key="1">
    <source>
        <dbReference type="SAM" id="Phobius"/>
    </source>
</evidence>
<keyword evidence="1" id="KW-1133">Transmembrane helix</keyword>
<evidence type="ECO:0000259" key="2">
    <source>
        <dbReference type="Pfam" id="PF01757"/>
    </source>
</evidence>
<evidence type="ECO:0000313" key="3">
    <source>
        <dbReference type="EMBL" id="MDJ1506188.1"/>
    </source>
</evidence>
<dbReference type="Pfam" id="PF01757">
    <property type="entry name" value="Acyl_transf_3"/>
    <property type="match status" value="1"/>
</dbReference>
<gene>
    <name evidence="3" type="ORF">QNI22_36345</name>
</gene>
<feature type="transmembrane region" description="Helical" evidence="1">
    <location>
        <begin position="7"/>
        <end position="26"/>
    </location>
</feature>
<dbReference type="GO" id="GO:0000271">
    <property type="term" value="P:polysaccharide biosynthetic process"/>
    <property type="evidence" value="ECO:0007669"/>
    <property type="project" value="TreeGrafter"/>
</dbReference>
<feature type="transmembrane region" description="Helical" evidence="1">
    <location>
        <begin position="186"/>
        <end position="206"/>
    </location>
</feature>
<comment type="caution">
    <text evidence="3">The sequence shown here is derived from an EMBL/GenBank/DDBJ whole genome shotgun (WGS) entry which is preliminary data.</text>
</comment>
<dbReference type="InterPro" id="IPR050879">
    <property type="entry name" value="Acyltransferase_3"/>
</dbReference>
<dbReference type="PANTHER" id="PTHR23028">
    <property type="entry name" value="ACETYLTRANSFERASE"/>
    <property type="match status" value="1"/>
</dbReference>
<organism evidence="3 4">
    <name type="scientific">Xanthocytophaga agilis</name>
    <dbReference type="NCBI Taxonomy" id="3048010"/>
    <lineage>
        <taxon>Bacteria</taxon>
        <taxon>Pseudomonadati</taxon>
        <taxon>Bacteroidota</taxon>
        <taxon>Cytophagia</taxon>
        <taxon>Cytophagales</taxon>
        <taxon>Rhodocytophagaceae</taxon>
        <taxon>Xanthocytophaga</taxon>
    </lineage>
</organism>
<dbReference type="Proteomes" id="UP001232063">
    <property type="component" value="Unassembled WGS sequence"/>
</dbReference>
<feature type="transmembrane region" description="Helical" evidence="1">
    <location>
        <begin position="243"/>
        <end position="261"/>
    </location>
</feature>
<accession>A0AAE3UHN6</accession>
<dbReference type="AlphaFoldDB" id="A0AAE3UHN6"/>